<sequence length="81" mass="8998">MPLLLQMPCSKYAGLDEIKSAVSSRVGSLVCLMFLILVWRLTSLLLYALLNGMRAPNDSRLIPSEERYIGSTIPDISNNIN</sequence>
<evidence type="ECO:0000313" key="2">
    <source>
        <dbReference type="EMBL" id="KAB8212740.1"/>
    </source>
</evidence>
<keyword evidence="1" id="KW-0472">Membrane</keyword>
<organism evidence="2 3">
    <name type="scientific">Aspergillus novoparasiticus</name>
    <dbReference type="NCBI Taxonomy" id="986946"/>
    <lineage>
        <taxon>Eukaryota</taxon>
        <taxon>Fungi</taxon>
        <taxon>Dikarya</taxon>
        <taxon>Ascomycota</taxon>
        <taxon>Pezizomycotina</taxon>
        <taxon>Eurotiomycetes</taxon>
        <taxon>Eurotiomycetidae</taxon>
        <taxon>Eurotiales</taxon>
        <taxon>Aspergillaceae</taxon>
        <taxon>Aspergillus</taxon>
        <taxon>Aspergillus subgen. Circumdati</taxon>
    </lineage>
</organism>
<dbReference type="Proteomes" id="UP000326799">
    <property type="component" value="Unassembled WGS sequence"/>
</dbReference>
<dbReference type="EMBL" id="ML733937">
    <property type="protein sequence ID" value="KAB8212740.1"/>
    <property type="molecule type" value="Genomic_DNA"/>
</dbReference>
<name>A0A5N6E8K5_9EURO</name>
<keyword evidence="1" id="KW-1133">Transmembrane helix</keyword>
<feature type="transmembrane region" description="Helical" evidence="1">
    <location>
        <begin position="26"/>
        <end position="50"/>
    </location>
</feature>
<keyword evidence="1" id="KW-0812">Transmembrane</keyword>
<accession>A0A5N6E8K5</accession>
<gene>
    <name evidence="2" type="ORF">BDV33DRAFT_186249</name>
</gene>
<reference evidence="2 3" key="1">
    <citation type="submission" date="2019-04" db="EMBL/GenBank/DDBJ databases">
        <title>Fungal friends and foes A comparative genomics study of 23 Aspergillus species from section Flavi.</title>
        <authorList>
            <consortium name="DOE Joint Genome Institute"/>
            <person name="Kjaerbolling I."/>
            <person name="Vesth T.C."/>
            <person name="Frisvad J.C."/>
            <person name="Nybo J.L."/>
            <person name="Theobald S."/>
            <person name="Kildgaard S."/>
            <person name="Petersen T.I."/>
            <person name="Kuo A."/>
            <person name="Sato A."/>
            <person name="Lyhne E.K."/>
            <person name="Kogle M.E."/>
            <person name="Wiebenga A."/>
            <person name="Kun R.S."/>
            <person name="Lubbers R.J."/>
            <person name="Makela M.R."/>
            <person name="Barry K."/>
            <person name="Chovatia M."/>
            <person name="Clum A."/>
            <person name="Daum C."/>
            <person name="Haridas S."/>
            <person name="He G."/>
            <person name="LaButti K."/>
            <person name="Lipzen A."/>
            <person name="Mondo S."/>
            <person name="Pangilinan J."/>
            <person name="Riley R."/>
            <person name="Salamov A."/>
            <person name="Simmons B.A."/>
            <person name="Magnuson J.K."/>
            <person name="Henrissat B."/>
            <person name="Mortensen U.H."/>
            <person name="Larsen T.O."/>
            <person name="De vries R.P."/>
            <person name="Grigoriev I.V."/>
            <person name="Machida M."/>
            <person name="Baker S.E."/>
            <person name="Andersen M.R."/>
        </authorList>
    </citation>
    <scope>NUCLEOTIDE SEQUENCE [LARGE SCALE GENOMIC DNA]</scope>
    <source>
        <strain evidence="2 3">CBS 126849</strain>
    </source>
</reference>
<dbReference type="AlphaFoldDB" id="A0A5N6E8K5"/>
<keyword evidence="3" id="KW-1185">Reference proteome</keyword>
<proteinExistence type="predicted"/>
<evidence type="ECO:0000256" key="1">
    <source>
        <dbReference type="SAM" id="Phobius"/>
    </source>
</evidence>
<evidence type="ECO:0000313" key="3">
    <source>
        <dbReference type="Proteomes" id="UP000326799"/>
    </source>
</evidence>
<protein>
    <submittedName>
        <fullName evidence="2">Uncharacterized protein</fullName>
    </submittedName>
</protein>